<evidence type="ECO:0000313" key="2">
    <source>
        <dbReference type="Proteomes" id="UP000271678"/>
    </source>
</evidence>
<comment type="caution">
    <text evidence="1">The sequence shown here is derived from an EMBL/GenBank/DDBJ whole genome shotgun (WGS) entry which is preliminary data.</text>
</comment>
<evidence type="ECO:0008006" key="3">
    <source>
        <dbReference type="Google" id="ProtNLM"/>
    </source>
</evidence>
<evidence type="ECO:0000313" key="1">
    <source>
        <dbReference type="EMBL" id="RNI25310.1"/>
    </source>
</evidence>
<sequence>MTDAPTPPPETDPLWAQLREFWEATDPVPAGLSHRVLAAIAVEDLDTEFELMRLLDSTADLAGARSVGDATGTSLRTSTIQFTHDRIELLLRVSVLDEAHRRVDGWIAPPLARTVTLRRETQSWEVASDASGRFEFPSVPVGPVRLWLHGTDDSFTTTMFEL</sequence>
<reference evidence="1 2" key="1">
    <citation type="submission" date="2018-11" db="EMBL/GenBank/DDBJ databases">
        <title>Draft genome of Simplicispira Flexivirga sp. BO-16.</title>
        <authorList>
            <person name="Im W.T."/>
        </authorList>
    </citation>
    <scope>NUCLEOTIDE SEQUENCE [LARGE SCALE GENOMIC DNA]</scope>
    <source>
        <strain evidence="1 2">BO-16</strain>
    </source>
</reference>
<accession>A0A3M9MIB1</accession>
<keyword evidence="2" id="KW-1185">Reference proteome</keyword>
<proteinExistence type="predicted"/>
<dbReference type="OrthoDB" id="3689408at2"/>
<name>A0A3M9MIB1_9MICO</name>
<dbReference type="Proteomes" id="UP000271678">
    <property type="component" value="Unassembled WGS sequence"/>
</dbReference>
<dbReference type="AlphaFoldDB" id="A0A3M9MIB1"/>
<organism evidence="1 2">
    <name type="scientific">Flexivirga caeni</name>
    <dbReference type="NCBI Taxonomy" id="2294115"/>
    <lineage>
        <taxon>Bacteria</taxon>
        <taxon>Bacillati</taxon>
        <taxon>Actinomycetota</taxon>
        <taxon>Actinomycetes</taxon>
        <taxon>Micrococcales</taxon>
        <taxon>Dermacoccaceae</taxon>
        <taxon>Flexivirga</taxon>
    </lineage>
</organism>
<dbReference type="RefSeq" id="WP_123269501.1">
    <property type="nucleotide sequence ID" value="NZ_RJJQ01000001.1"/>
</dbReference>
<protein>
    <recommendedName>
        <fullName evidence="3">Carboxypeptidase regulatory-like domain-containing protein</fullName>
    </recommendedName>
</protein>
<gene>
    <name evidence="1" type="ORF">EFY87_01365</name>
</gene>
<dbReference type="EMBL" id="RJJQ01000001">
    <property type="protein sequence ID" value="RNI25310.1"/>
    <property type="molecule type" value="Genomic_DNA"/>
</dbReference>